<dbReference type="AlphaFoldDB" id="C7LS99"/>
<dbReference type="CDD" id="cd00093">
    <property type="entry name" value="HTH_XRE"/>
    <property type="match status" value="1"/>
</dbReference>
<evidence type="ECO:0000259" key="1">
    <source>
        <dbReference type="PROSITE" id="PS50943"/>
    </source>
</evidence>
<dbReference type="Pfam" id="PF01381">
    <property type="entry name" value="HTH_3"/>
    <property type="match status" value="1"/>
</dbReference>
<dbReference type="SUPFAM" id="SSF47413">
    <property type="entry name" value="lambda repressor-like DNA-binding domains"/>
    <property type="match status" value="1"/>
</dbReference>
<gene>
    <name evidence="2" type="ordered locus">Dbac_2570</name>
</gene>
<organism evidence="2 3">
    <name type="scientific">Desulfomicrobium baculatum (strain DSM 4028 / VKM B-1378 / X)</name>
    <name type="common">Desulfovibrio baculatus</name>
    <dbReference type="NCBI Taxonomy" id="525897"/>
    <lineage>
        <taxon>Bacteria</taxon>
        <taxon>Pseudomonadati</taxon>
        <taxon>Thermodesulfobacteriota</taxon>
        <taxon>Desulfovibrionia</taxon>
        <taxon>Desulfovibrionales</taxon>
        <taxon>Desulfomicrobiaceae</taxon>
        <taxon>Desulfomicrobium</taxon>
    </lineage>
</organism>
<dbReference type="RefSeq" id="WP_015774736.1">
    <property type="nucleotide sequence ID" value="NC_013173.1"/>
</dbReference>
<dbReference type="Gene3D" id="1.10.260.40">
    <property type="entry name" value="lambda repressor-like DNA-binding domains"/>
    <property type="match status" value="1"/>
</dbReference>
<dbReference type="EMBL" id="CP001629">
    <property type="protein sequence ID" value="ACU90647.1"/>
    <property type="molecule type" value="Genomic_DNA"/>
</dbReference>
<feature type="domain" description="HTH cro/C1-type" evidence="1">
    <location>
        <begin position="61"/>
        <end position="115"/>
    </location>
</feature>
<reference evidence="2 3" key="1">
    <citation type="journal article" date="2009" name="Stand. Genomic Sci.">
        <title>Complete genome sequence of Desulfomicrobium baculatum type strain (X).</title>
        <authorList>
            <person name="Copeland A."/>
            <person name="Spring S."/>
            <person name="Goker M."/>
            <person name="Schneider S."/>
            <person name="Lapidus A."/>
            <person name="Del Rio T.G."/>
            <person name="Tice H."/>
            <person name="Cheng J.F."/>
            <person name="Chen F."/>
            <person name="Nolan M."/>
            <person name="Bruce D."/>
            <person name="Goodwin L."/>
            <person name="Pitluck S."/>
            <person name="Ivanova N."/>
            <person name="Mavrommatis K."/>
            <person name="Ovchinnikova G."/>
            <person name="Pati A."/>
            <person name="Chen A."/>
            <person name="Palaniappan K."/>
            <person name="Land M."/>
            <person name="Hauser L."/>
            <person name="Chang Y.J."/>
            <person name="Jeffries C.C."/>
            <person name="Meincke L."/>
            <person name="Sims D."/>
            <person name="Brettin T."/>
            <person name="Detter J.C."/>
            <person name="Han C."/>
            <person name="Chain P."/>
            <person name="Bristow J."/>
            <person name="Eisen J.A."/>
            <person name="Markowitz V."/>
            <person name="Hugenholtz P."/>
            <person name="Kyrpides N.C."/>
            <person name="Klenk H.P."/>
            <person name="Lucas S."/>
        </authorList>
    </citation>
    <scope>NUCLEOTIDE SEQUENCE [LARGE SCALE GENOMIC DNA]</scope>
    <source>
        <strain evidence="3">DSM 4028 / VKM B-1378 / X</strain>
    </source>
</reference>
<evidence type="ECO:0000313" key="2">
    <source>
        <dbReference type="EMBL" id="ACU90647.1"/>
    </source>
</evidence>
<dbReference type="InterPro" id="IPR001387">
    <property type="entry name" value="Cro/C1-type_HTH"/>
</dbReference>
<protein>
    <submittedName>
        <fullName evidence="2">Transcriptional regulator, XRE family</fullName>
    </submittedName>
</protein>
<accession>C7LS99</accession>
<dbReference type="Proteomes" id="UP000002216">
    <property type="component" value="Chromosome"/>
</dbReference>
<proteinExistence type="predicted"/>
<dbReference type="STRING" id="525897.Dbac_2570"/>
<dbReference type="SMART" id="SM00530">
    <property type="entry name" value="HTH_XRE"/>
    <property type="match status" value="1"/>
</dbReference>
<keyword evidence="3" id="KW-1185">Reference proteome</keyword>
<dbReference type="InterPro" id="IPR010982">
    <property type="entry name" value="Lambda_DNA-bd_dom_sf"/>
</dbReference>
<name>C7LS99_DESBD</name>
<dbReference type="KEGG" id="dba:Dbac_2570"/>
<evidence type="ECO:0000313" key="3">
    <source>
        <dbReference type="Proteomes" id="UP000002216"/>
    </source>
</evidence>
<dbReference type="PROSITE" id="PS50943">
    <property type="entry name" value="HTH_CROC1"/>
    <property type="match status" value="1"/>
</dbReference>
<dbReference type="GO" id="GO:0003677">
    <property type="term" value="F:DNA binding"/>
    <property type="evidence" value="ECO:0007669"/>
    <property type="project" value="InterPro"/>
</dbReference>
<dbReference type="eggNOG" id="COG1396">
    <property type="taxonomic scope" value="Bacteria"/>
</dbReference>
<sequence length="116" mass="11836">MTTTKGKAIQMGVSVDAPIDGSVAGSIDASVADSIAGSIDASISAVPAEDVFHDSTPGKVLSGARGLRGLTQAALAAAIGVHKSHISGMERDVRPIGKAMAKKLGHALEMNWRIFL</sequence>
<dbReference type="HOGENOM" id="CLU_163847_0_0_7"/>